<keyword evidence="2" id="KW-1185">Reference proteome</keyword>
<evidence type="ECO:0000313" key="2">
    <source>
        <dbReference type="Proteomes" id="UP001302274"/>
    </source>
</evidence>
<dbReference type="Proteomes" id="UP001302274">
    <property type="component" value="Unassembled WGS sequence"/>
</dbReference>
<dbReference type="InterPro" id="IPR012349">
    <property type="entry name" value="Split_barrel_FMN-bd"/>
</dbReference>
<proteinExistence type="predicted"/>
<dbReference type="Gene3D" id="2.30.110.10">
    <property type="entry name" value="Electron Transport, Fmn-binding Protein, Chain A"/>
    <property type="match status" value="1"/>
</dbReference>
<sequence>MDTARMARVLMKSTNNGTLTLVTKHHNDFFPVSQKIDFCLTTEGEILIYLDNLEIKNRGIKEYNRAGLHVDQGLEAVEIMGRLVVLPETDLRKNRMASQFFKVHKDLEKFSEVSNYAFYILKNDFARYFSDPQHFESLSYEGIKCDPPISPIELSHVAREFSEHHIAMIDGDGYFSENENEEVIFHAFEKTLTSIDEVHHEMSGLFSKENFEQVIL</sequence>
<evidence type="ECO:0008006" key="3">
    <source>
        <dbReference type="Google" id="ProtNLM"/>
    </source>
</evidence>
<dbReference type="EMBL" id="JAYGJQ010000001">
    <property type="protein sequence ID" value="MEA9356077.1"/>
    <property type="molecule type" value="Genomic_DNA"/>
</dbReference>
<name>A0ABU5VSP6_9BACT</name>
<protein>
    <recommendedName>
        <fullName evidence="3">DUF1828 domain-containing protein</fullName>
    </recommendedName>
</protein>
<organism evidence="1 2">
    <name type="scientific">Bacteriovorax antarcticus</name>
    <dbReference type="NCBI Taxonomy" id="3088717"/>
    <lineage>
        <taxon>Bacteria</taxon>
        <taxon>Pseudomonadati</taxon>
        <taxon>Bdellovibrionota</taxon>
        <taxon>Bacteriovoracia</taxon>
        <taxon>Bacteriovoracales</taxon>
        <taxon>Bacteriovoracaceae</taxon>
        <taxon>Bacteriovorax</taxon>
    </lineage>
</organism>
<dbReference type="RefSeq" id="WP_323575752.1">
    <property type="nucleotide sequence ID" value="NZ_JAYGJQ010000001.1"/>
</dbReference>
<comment type="caution">
    <text evidence="1">The sequence shown here is derived from an EMBL/GenBank/DDBJ whole genome shotgun (WGS) entry which is preliminary data.</text>
</comment>
<reference evidence="1 2" key="1">
    <citation type="submission" date="2023-11" db="EMBL/GenBank/DDBJ databases">
        <title>A Novel Polar Bacteriovorax (B. antarcticus) Isolated from the Biocrust in Antarctica.</title>
        <authorList>
            <person name="Mun W."/>
            <person name="Choi S.Y."/>
            <person name="Mitchell R.J."/>
        </authorList>
    </citation>
    <scope>NUCLEOTIDE SEQUENCE [LARGE SCALE GENOMIC DNA]</scope>
    <source>
        <strain evidence="1 2">PP10</strain>
    </source>
</reference>
<dbReference type="SUPFAM" id="SSF50475">
    <property type="entry name" value="FMN-binding split barrel"/>
    <property type="match status" value="1"/>
</dbReference>
<accession>A0ABU5VSP6</accession>
<evidence type="ECO:0000313" key="1">
    <source>
        <dbReference type="EMBL" id="MEA9356077.1"/>
    </source>
</evidence>
<gene>
    <name evidence="1" type="ORF">SHI21_07690</name>
</gene>